<name>A0A7I7QIN4_9MYCO</name>
<keyword evidence="2" id="KW-1185">Reference proteome</keyword>
<dbReference type="RefSeq" id="WP_163795231.1">
    <property type="nucleotide sequence ID" value="NZ_AP022588.1"/>
</dbReference>
<evidence type="ECO:0000313" key="1">
    <source>
        <dbReference type="EMBL" id="BBY26124.1"/>
    </source>
</evidence>
<proteinExistence type="predicted"/>
<accession>A0A7I7QIN4</accession>
<organism evidence="1 2">
    <name type="scientific">Mycolicibacterium sediminis</name>
    <dbReference type="NCBI Taxonomy" id="1286180"/>
    <lineage>
        <taxon>Bacteria</taxon>
        <taxon>Bacillati</taxon>
        <taxon>Actinomycetota</taxon>
        <taxon>Actinomycetes</taxon>
        <taxon>Mycobacteriales</taxon>
        <taxon>Mycobacteriaceae</taxon>
        <taxon>Mycolicibacterium</taxon>
    </lineage>
</organism>
<dbReference type="EMBL" id="AP022588">
    <property type="protein sequence ID" value="BBY26124.1"/>
    <property type="molecule type" value="Genomic_DNA"/>
</dbReference>
<evidence type="ECO:0000313" key="2">
    <source>
        <dbReference type="Proteomes" id="UP000467193"/>
    </source>
</evidence>
<reference evidence="1 2" key="1">
    <citation type="journal article" date="2019" name="Emerg. Microbes Infect.">
        <title>Comprehensive subspecies identification of 175 nontuberculous mycobacteria species based on 7547 genomic profiles.</title>
        <authorList>
            <person name="Matsumoto Y."/>
            <person name="Kinjo T."/>
            <person name="Motooka D."/>
            <person name="Nabeya D."/>
            <person name="Jung N."/>
            <person name="Uechi K."/>
            <person name="Horii T."/>
            <person name="Iida T."/>
            <person name="Fujita J."/>
            <person name="Nakamura S."/>
        </authorList>
    </citation>
    <scope>NUCLEOTIDE SEQUENCE [LARGE SCALE GENOMIC DNA]</scope>
    <source>
        <strain evidence="1 2">JCM 17899</strain>
    </source>
</reference>
<dbReference type="PROSITE" id="PS51257">
    <property type="entry name" value="PROKAR_LIPOPROTEIN"/>
    <property type="match status" value="1"/>
</dbReference>
<dbReference type="KEGG" id="msei:MSEDJ_02200"/>
<evidence type="ECO:0008006" key="3">
    <source>
        <dbReference type="Google" id="ProtNLM"/>
    </source>
</evidence>
<sequence length="173" mass="18794">MIQRVLIALTAVAVLVACDPLGRPSLESAFGARVLDGNLHIWTGSTCHDVIGLGLTFDPNKQDTRAELMMTAPNRVGVDVDYFALGEPVRGLTVTQPLPPGFDWRRAEDVRINVDGITKGGWGDTTDLAEVIENSAAHPDDTYWFQGVGWLDPEEVARQDGKTFLATCTDSPE</sequence>
<dbReference type="Proteomes" id="UP000467193">
    <property type="component" value="Chromosome"/>
</dbReference>
<dbReference type="AlphaFoldDB" id="A0A7I7QIN4"/>
<gene>
    <name evidence="1" type="ORF">MSEDJ_02200</name>
</gene>
<protein>
    <recommendedName>
        <fullName evidence="3">Lipoprotein</fullName>
    </recommendedName>
</protein>